<dbReference type="RefSeq" id="XP_009038859.1">
    <property type="nucleotide sequence ID" value="XM_009040611.1"/>
</dbReference>
<feature type="compositionally biased region" description="Basic and acidic residues" evidence="2">
    <location>
        <begin position="742"/>
        <end position="755"/>
    </location>
</feature>
<evidence type="ECO:0000256" key="2">
    <source>
        <dbReference type="SAM" id="MobiDB-lite"/>
    </source>
</evidence>
<accession>F0YEM6</accession>
<feature type="compositionally biased region" description="Basic and acidic residues" evidence="2">
    <location>
        <begin position="762"/>
        <end position="776"/>
    </location>
</feature>
<dbReference type="GeneID" id="20225440"/>
<feature type="coiled-coil region" evidence="1">
    <location>
        <begin position="480"/>
        <end position="514"/>
    </location>
</feature>
<dbReference type="OrthoDB" id="202221at2759"/>
<evidence type="ECO:0000256" key="3">
    <source>
        <dbReference type="SAM" id="SignalP"/>
    </source>
</evidence>
<keyword evidence="1" id="KW-0175">Coiled coil</keyword>
<dbReference type="InParanoid" id="F0YEM6"/>
<feature type="region of interest" description="Disordered" evidence="2">
    <location>
        <begin position="297"/>
        <end position="380"/>
    </location>
</feature>
<reference evidence="4 5" key="1">
    <citation type="journal article" date="2011" name="Proc. Natl. Acad. Sci. U.S.A.">
        <title>Niche of harmful alga Aureococcus anophagefferens revealed through ecogenomics.</title>
        <authorList>
            <person name="Gobler C.J."/>
            <person name="Berry D.L."/>
            <person name="Dyhrman S.T."/>
            <person name="Wilhelm S.W."/>
            <person name="Salamov A."/>
            <person name="Lobanov A.V."/>
            <person name="Zhang Y."/>
            <person name="Collier J.L."/>
            <person name="Wurch L.L."/>
            <person name="Kustka A.B."/>
            <person name="Dill B.D."/>
            <person name="Shah M."/>
            <person name="VerBerkmoes N.C."/>
            <person name="Kuo A."/>
            <person name="Terry A."/>
            <person name="Pangilinan J."/>
            <person name="Lindquist E.A."/>
            <person name="Lucas S."/>
            <person name="Paulsen I.T."/>
            <person name="Hattenrath-Lehmann T.K."/>
            <person name="Talmage S.C."/>
            <person name="Walker E.A."/>
            <person name="Koch F."/>
            <person name="Burson A.M."/>
            <person name="Marcoval M.A."/>
            <person name="Tang Y.Z."/>
            <person name="Lecleir G.R."/>
            <person name="Coyne K.J."/>
            <person name="Berg G.M."/>
            <person name="Bertrand E.M."/>
            <person name="Saito M.A."/>
            <person name="Gladyshev V.N."/>
            <person name="Grigoriev I.V."/>
        </authorList>
    </citation>
    <scope>NUCLEOTIDE SEQUENCE [LARGE SCALE GENOMIC DNA]</scope>
    <source>
        <strain evidence="5">CCMP 1984</strain>
    </source>
</reference>
<dbReference type="AlphaFoldDB" id="F0YEM6"/>
<evidence type="ECO:0000313" key="4">
    <source>
        <dbReference type="EMBL" id="EGB06278.1"/>
    </source>
</evidence>
<feature type="compositionally biased region" description="Basic and acidic residues" evidence="2">
    <location>
        <begin position="341"/>
        <end position="380"/>
    </location>
</feature>
<keyword evidence="3" id="KW-0732">Signal</keyword>
<feature type="signal peptide" evidence="3">
    <location>
        <begin position="1"/>
        <end position="20"/>
    </location>
</feature>
<feature type="region of interest" description="Disordered" evidence="2">
    <location>
        <begin position="661"/>
        <end position="776"/>
    </location>
</feature>
<gene>
    <name evidence="4" type="ORF">AURANDRAFT_65644</name>
</gene>
<organism evidence="5">
    <name type="scientific">Aureococcus anophagefferens</name>
    <name type="common">Harmful bloom alga</name>
    <dbReference type="NCBI Taxonomy" id="44056"/>
    <lineage>
        <taxon>Eukaryota</taxon>
        <taxon>Sar</taxon>
        <taxon>Stramenopiles</taxon>
        <taxon>Ochrophyta</taxon>
        <taxon>Pelagophyceae</taxon>
        <taxon>Pelagomonadales</taxon>
        <taxon>Pelagomonadaceae</taxon>
        <taxon>Aureococcus</taxon>
    </lineage>
</organism>
<sequence length="776" mass="83955">MAASMRWFARLALLVHACLALRTPSTIARKGPCTLRTPSTIARNAPCTKASRRRLLFGVSALVAPSAALALDPSFPRVDEGARKPNILLNKPLEWIRIADQLEADETLGELADPKQKDAPAVRLAKVVRLDDSLRGLAPLLDSRDGWTKARKTLSDPAFEKKNFKRAFNAYSDNVYYERSDPDRANLYLLGGTPPSNKQTIQYLHRNDALDNVEKLQSEIDYLLTNKDGDSDPSDAKAFYAAATKAFDAEDVLTSRLADLESDAFHLKLRNYYLERRVSRSLHGAENSEEQLVKLLEDAPEVSQSSGREGRRDGDARRRRRGDSSDDDDGGGAARRGGAGRRRDELRSPRRDEPRSPRSGSRGEWRGPRDGGDRSRVRALESKLGRCEDALEREKKKRTAAEVALEILRSERSVAEGRVPEEAARELRALRDEVAAMTRRLAAADEAARAAAARAAAAEDATRAALRARDDAEAAAAAERRTAEELVAFEAEQIAALEEEAALLRRERDAAADRAADALAARRAGAPRDDARGDVPRLAAAPAAASVGTAATARLREQIDALSFLPAARAPAPPVVVVKESDADARRAAGDALRAVEALATEVRGARAGNSEVAELRAEVAGVAALRGEVAELRRAGAGAAEDRGLADEVRALRAELLELRAAPPPSAPGDDDDVGGARCDVNGLPGRAAPGHEPSRRPAPAAPASPPRRHRLSRPPPNASYHSLPPPPPRHFPNTTGEHSAWVDRQLRSPESPRRAPPRSFPRDARDPRAADGPR</sequence>
<dbReference type="OMA" id="ATVTQCP"/>
<proteinExistence type="predicted"/>
<feature type="region of interest" description="Disordered" evidence="2">
    <location>
        <begin position="515"/>
        <end position="534"/>
    </location>
</feature>
<feature type="compositionally biased region" description="Pro residues" evidence="2">
    <location>
        <begin position="715"/>
        <end position="732"/>
    </location>
</feature>
<dbReference type="KEGG" id="aaf:AURANDRAFT_65644"/>
<keyword evidence="5" id="KW-1185">Reference proteome</keyword>
<name>F0YEM6_AURAN</name>
<dbReference type="eggNOG" id="ENOG502S9M9">
    <property type="taxonomic scope" value="Eukaryota"/>
</dbReference>
<dbReference type="EMBL" id="GL833135">
    <property type="protein sequence ID" value="EGB06278.1"/>
    <property type="molecule type" value="Genomic_DNA"/>
</dbReference>
<evidence type="ECO:0000256" key="1">
    <source>
        <dbReference type="SAM" id="Coils"/>
    </source>
</evidence>
<dbReference type="Proteomes" id="UP000002729">
    <property type="component" value="Unassembled WGS sequence"/>
</dbReference>
<evidence type="ECO:0000313" key="5">
    <source>
        <dbReference type="Proteomes" id="UP000002729"/>
    </source>
</evidence>
<protein>
    <submittedName>
        <fullName evidence="4">Uncharacterized protein</fullName>
    </submittedName>
</protein>
<feature type="chain" id="PRO_5003264579" evidence="3">
    <location>
        <begin position="21"/>
        <end position="776"/>
    </location>
</feature>